<dbReference type="OrthoDB" id="684023at2759"/>
<proteinExistence type="predicted"/>
<sequence>MNECLLSKWIFKLERGDENILEIKVFTAAYRGGSQFRKGLQAVKEKCLRGLKYVVRNGKKARFWLDVWLGECPLKICFPILYDACLQQTWSVYQVLHEGVVDLTFRRAFGERELLEWEQLLGMVEGFVLTHEADSVNWALEKTGVFTTDIPLSGAVFPWGYQQRTHGCLGGILTFED</sequence>
<keyword evidence="2" id="KW-1185">Reference proteome</keyword>
<evidence type="ECO:0008006" key="3">
    <source>
        <dbReference type="Google" id="ProtNLM"/>
    </source>
</evidence>
<dbReference type="PANTHER" id="PTHR36617">
    <property type="entry name" value="PROTEIN, PUTATIVE-RELATED"/>
    <property type="match status" value="1"/>
</dbReference>
<accession>A0A2T7EQX6</accession>
<organism evidence="1 2">
    <name type="scientific">Panicum hallii var. hallii</name>
    <dbReference type="NCBI Taxonomy" id="1504633"/>
    <lineage>
        <taxon>Eukaryota</taxon>
        <taxon>Viridiplantae</taxon>
        <taxon>Streptophyta</taxon>
        <taxon>Embryophyta</taxon>
        <taxon>Tracheophyta</taxon>
        <taxon>Spermatophyta</taxon>
        <taxon>Magnoliopsida</taxon>
        <taxon>Liliopsida</taxon>
        <taxon>Poales</taxon>
        <taxon>Poaceae</taxon>
        <taxon>PACMAD clade</taxon>
        <taxon>Panicoideae</taxon>
        <taxon>Panicodae</taxon>
        <taxon>Paniceae</taxon>
        <taxon>Panicinae</taxon>
        <taxon>Panicum</taxon>
        <taxon>Panicum sect. Panicum</taxon>
    </lineage>
</organism>
<protein>
    <recommendedName>
        <fullName evidence="3">Reverse transcriptase zinc-binding domain-containing protein</fullName>
    </recommendedName>
</protein>
<dbReference type="EMBL" id="CM009750">
    <property type="protein sequence ID" value="PUZ70230.1"/>
    <property type="molecule type" value="Genomic_DNA"/>
</dbReference>
<dbReference type="STRING" id="1504633.A0A2T7EQX6"/>
<reference evidence="1 2" key="1">
    <citation type="submission" date="2018-04" db="EMBL/GenBank/DDBJ databases">
        <title>WGS assembly of Panicum hallii var. hallii HAL2.</title>
        <authorList>
            <person name="Lovell J."/>
            <person name="Jenkins J."/>
            <person name="Lowry D."/>
            <person name="Mamidi S."/>
            <person name="Sreedasyam A."/>
            <person name="Weng X."/>
            <person name="Barry K."/>
            <person name="Bonette J."/>
            <person name="Campitelli B."/>
            <person name="Daum C."/>
            <person name="Gordon S."/>
            <person name="Gould B."/>
            <person name="Lipzen A."/>
            <person name="MacQueen A."/>
            <person name="Palacio-Mejia J."/>
            <person name="Plott C."/>
            <person name="Shakirov E."/>
            <person name="Shu S."/>
            <person name="Yoshinaga Y."/>
            <person name="Zane M."/>
            <person name="Rokhsar D."/>
            <person name="Grimwood J."/>
            <person name="Schmutz J."/>
            <person name="Juenger T."/>
        </authorList>
    </citation>
    <scope>NUCLEOTIDE SEQUENCE [LARGE SCALE GENOMIC DNA]</scope>
    <source>
        <strain evidence="2">cv. HAL2</strain>
    </source>
</reference>
<evidence type="ECO:0000313" key="1">
    <source>
        <dbReference type="EMBL" id="PUZ70230.1"/>
    </source>
</evidence>
<name>A0A2T7EQX6_9POAL</name>
<gene>
    <name evidence="1" type="ORF">GQ55_2G210000</name>
</gene>
<dbReference type="Gramene" id="PUZ70230">
    <property type="protein sequence ID" value="PUZ70230"/>
    <property type="gene ID" value="GQ55_2G210000"/>
</dbReference>
<dbReference type="Proteomes" id="UP000244336">
    <property type="component" value="Chromosome 2"/>
</dbReference>
<evidence type="ECO:0000313" key="2">
    <source>
        <dbReference type="Proteomes" id="UP000244336"/>
    </source>
</evidence>
<dbReference type="AlphaFoldDB" id="A0A2T7EQX6"/>
<dbReference type="PANTHER" id="PTHR36617:SF16">
    <property type="entry name" value="OS04G0516500 PROTEIN"/>
    <property type="match status" value="1"/>
</dbReference>